<evidence type="ECO:0000313" key="1">
    <source>
        <dbReference type="EMBL" id="KAH1121647.1"/>
    </source>
</evidence>
<protein>
    <submittedName>
        <fullName evidence="1">Uncharacterized protein</fullName>
    </submittedName>
</protein>
<organism evidence="1 2">
    <name type="scientific">Gossypium stocksii</name>
    <dbReference type="NCBI Taxonomy" id="47602"/>
    <lineage>
        <taxon>Eukaryota</taxon>
        <taxon>Viridiplantae</taxon>
        <taxon>Streptophyta</taxon>
        <taxon>Embryophyta</taxon>
        <taxon>Tracheophyta</taxon>
        <taxon>Spermatophyta</taxon>
        <taxon>Magnoliopsida</taxon>
        <taxon>eudicotyledons</taxon>
        <taxon>Gunneridae</taxon>
        <taxon>Pentapetalae</taxon>
        <taxon>rosids</taxon>
        <taxon>malvids</taxon>
        <taxon>Malvales</taxon>
        <taxon>Malvaceae</taxon>
        <taxon>Malvoideae</taxon>
        <taxon>Gossypium</taxon>
    </lineage>
</organism>
<evidence type="ECO:0000313" key="2">
    <source>
        <dbReference type="Proteomes" id="UP000828251"/>
    </source>
</evidence>
<dbReference type="Proteomes" id="UP000828251">
    <property type="component" value="Unassembled WGS sequence"/>
</dbReference>
<name>A0A9D3WCP8_9ROSI</name>
<dbReference type="AlphaFoldDB" id="A0A9D3WCP8"/>
<comment type="caution">
    <text evidence="1">The sequence shown here is derived from an EMBL/GenBank/DDBJ whole genome shotgun (WGS) entry which is preliminary data.</text>
</comment>
<accession>A0A9D3WCP8</accession>
<dbReference type="OrthoDB" id="1660026at2759"/>
<sequence>MHNVDLLIDDALEFPDLPHRKRDHTSSSLDSGELEVGKEFSSKDGFLGVLNQYSNMNEVNHHVVKSKSKKFEANQLTIKAQILSVTYLSINGKLQAGIVVIRDQLLLVGVGRMTHLNRTKIAEVFVSPTTEVFESQKTMGIRNEMSFLTVLRAVPPTTMPIYH</sequence>
<reference evidence="1 2" key="1">
    <citation type="journal article" date="2021" name="Plant Biotechnol. J.">
        <title>Multi-omics assisted identification of the key and species-specific regulatory components of drought-tolerant mechanisms in Gossypium stocksii.</title>
        <authorList>
            <person name="Yu D."/>
            <person name="Ke L."/>
            <person name="Zhang D."/>
            <person name="Wu Y."/>
            <person name="Sun Y."/>
            <person name="Mei J."/>
            <person name="Sun J."/>
            <person name="Sun Y."/>
        </authorList>
    </citation>
    <scope>NUCLEOTIDE SEQUENCE [LARGE SCALE GENOMIC DNA]</scope>
    <source>
        <strain evidence="2">cv. E1</strain>
        <tissue evidence="1">Leaf</tissue>
    </source>
</reference>
<proteinExistence type="predicted"/>
<dbReference type="EMBL" id="JAIQCV010000002">
    <property type="protein sequence ID" value="KAH1121647.1"/>
    <property type="molecule type" value="Genomic_DNA"/>
</dbReference>
<keyword evidence="2" id="KW-1185">Reference proteome</keyword>
<gene>
    <name evidence="1" type="ORF">J1N35_004807</name>
</gene>